<accession>A0A9N9RJU1</accession>
<feature type="region of interest" description="Disordered" evidence="6">
    <location>
        <begin position="111"/>
        <end position="154"/>
    </location>
</feature>
<keyword evidence="3" id="KW-0694">RNA-binding</keyword>
<name>A0A9N9RJU1_9DIPT</name>
<evidence type="ECO:0000313" key="9">
    <source>
        <dbReference type="Proteomes" id="UP001153620"/>
    </source>
</evidence>
<proteinExistence type="inferred from homology"/>
<dbReference type="AlphaFoldDB" id="A0A9N9RJU1"/>
<keyword evidence="9" id="KW-1185">Reference proteome</keyword>
<reference evidence="8" key="1">
    <citation type="submission" date="2022-01" db="EMBL/GenBank/DDBJ databases">
        <authorList>
            <person name="King R."/>
        </authorList>
    </citation>
    <scope>NUCLEOTIDE SEQUENCE</scope>
</reference>
<dbReference type="InterPro" id="IPR039294">
    <property type="entry name" value="EIF1AD"/>
</dbReference>
<dbReference type="InterPro" id="IPR006196">
    <property type="entry name" value="RNA-binding_domain_S1_IF1"/>
</dbReference>
<dbReference type="OrthoDB" id="1738325at2759"/>
<dbReference type="SMART" id="SM00652">
    <property type="entry name" value="eIF1a"/>
    <property type="match status" value="1"/>
</dbReference>
<dbReference type="InterPro" id="IPR012340">
    <property type="entry name" value="NA-bd_OB-fold"/>
</dbReference>
<dbReference type="PANTHER" id="PTHR21641">
    <property type="entry name" value="TRANSLATION INITIATION FACTOR-RELATED"/>
    <property type="match status" value="1"/>
</dbReference>
<comment type="similarity">
    <text evidence="1">Belongs to the EIF1AD family.</text>
</comment>
<evidence type="ECO:0000256" key="3">
    <source>
        <dbReference type="ARBA" id="ARBA00022884"/>
    </source>
</evidence>
<organism evidence="8 9">
    <name type="scientific">Chironomus riparius</name>
    <dbReference type="NCBI Taxonomy" id="315576"/>
    <lineage>
        <taxon>Eukaryota</taxon>
        <taxon>Metazoa</taxon>
        <taxon>Ecdysozoa</taxon>
        <taxon>Arthropoda</taxon>
        <taxon>Hexapoda</taxon>
        <taxon>Insecta</taxon>
        <taxon>Pterygota</taxon>
        <taxon>Neoptera</taxon>
        <taxon>Endopterygota</taxon>
        <taxon>Diptera</taxon>
        <taxon>Nematocera</taxon>
        <taxon>Chironomoidea</taxon>
        <taxon>Chironomidae</taxon>
        <taxon>Chironominae</taxon>
        <taxon>Chironomus</taxon>
    </lineage>
</organism>
<evidence type="ECO:0000256" key="1">
    <source>
        <dbReference type="ARBA" id="ARBA00007340"/>
    </source>
</evidence>
<sequence>MSRVTRLKHVQRELDSDDFSLPTEKQQICRIISSKGNNLHEVESPNEIEENYLVSMPPKFRKNVWIKRGDFVLVEPIEEGDKVKAEICRILTPEHQKEFEKAFVWPKRFTKKRDHESDIKENSDSDDDDLPQNPNRRQNYRADTSSSEESDQED</sequence>
<feature type="compositionally biased region" description="Basic and acidic residues" evidence="6">
    <location>
        <begin position="113"/>
        <end position="123"/>
    </location>
</feature>
<evidence type="ECO:0000313" key="8">
    <source>
        <dbReference type="EMBL" id="CAG9798052.1"/>
    </source>
</evidence>
<dbReference type="SUPFAM" id="SSF50249">
    <property type="entry name" value="Nucleic acid-binding proteins"/>
    <property type="match status" value="1"/>
</dbReference>
<dbReference type="InterPro" id="IPR001253">
    <property type="entry name" value="TIF_eIF-1A"/>
</dbReference>
<dbReference type="PANTHER" id="PTHR21641:SF0">
    <property type="entry name" value="RNA-BINDING PROTEIN EIF1AD-RELATED"/>
    <property type="match status" value="1"/>
</dbReference>
<dbReference type="EMBL" id="OU895877">
    <property type="protein sequence ID" value="CAG9798052.1"/>
    <property type="molecule type" value="Genomic_DNA"/>
</dbReference>
<evidence type="ECO:0000256" key="6">
    <source>
        <dbReference type="SAM" id="MobiDB-lite"/>
    </source>
</evidence>
<keyword evidence="5" id="KW-0396">Initiation factor</keyword>
<dbReference type="GO" id="GO:0003743">
    <property type="term" value="F:translation initiation factor activity"/>
    <property type="evidence" value="ECO:0007669"/>
    <property type="project" value="UniProtKB-UniRule"/>
</dbReference>
<keyword evidence="5" id="KW-0648">Protein biosynthesis</keyword>
<dbReference type="Proteomes" id="UP001153620">
    <property type="component" value="Chromosome 1"/>
</dbReference>
<protein>
    <recommendedName>
        <fullName evidence="2">Probable RNA-binding protein EIF1AD</fullName>
    </recommendedName>
    <alternativeName>
        <fullName evidence="4">Eukaryotic translation initiation factor 1A domain-containing protein</fullName>
    </alternativeName>
</protein>
<dbReference type="PROSITE" id="PS50832">
    <property type="entry name" value="S1_IF1_TYPE"/>
    <property type="match status" value="1"/>
</dbReference>
<dbReference type="GO" id="GO:0005634">
    <property type="term" value="C:nucleus"/>
    <property type="evidence" value="ECO:0007669"/>
    <property type="project" value="TreeGrafter"/>
</dbReference>
<dbReference type="Pfam" id="PF01176">
    <property type="entry name" value="eIF-1a"/>
    <property type="match status" value="1"/>
</dbReference>
<gene>
    <name evidence="8" type="ORF">CHIRRI_LOCUS1038</name>
</gene>
<evidence type="ECO:0000256" key="2">
    <source>
        <dbReference type="ARBA" id="ARBA00020989"/>
    </source>
</evidence>
<evidence type="ECO:0000259" key="7">
    <source>
        <dbReference type="PROSITE" id="PS50832"/>
    </source>
</evidence>
<reference evidence="8" key="2">
    <citation type="submission" date="2022-10" db="EMBL/GenBank/DDBJ databases">
        <authorList>
            <consortium name="ENA_rothamsted_submissions"/>
            <consortium name="culmorum"/>
            <person name="King R."/>
        </authorList>
    </citation>
    <scope>NUCLEOTIDE SEQUENCE</scope>
</reference>
<feature type="domain" description="S1-like" evidence="7">
    <location>
        <begin position="53"/>
        <end position="92"/>
    </location>
</feature>
<dbReference type="GO" id="GO:0003723">
    <property type="term" value="F:RNA binding"/>
    <property type="evidence" value="ECO:0007669"/>
    <property type="project" value="UniProtKB-KW"/>
</dbReference>
<evidence type="ECO:0000256" key="5">
    <source>
        <dbReference type="PROSITE-ProRule" id="PRU00181"/>
    </source>
</evidence>
<evidence type="ECO:0000256" key="4">
    <source>
        <dbReference type="ARBA" id="ARBA00031998"/>
    </source>
</evidence>
<dbReference type="Gene3D" id="2.40.50.140">
    <property type="entry name" value="Nucleic acid-binding proteins"/>
    <property type="match status" value="1"/>
</dbReference>